<dbReference type="Gene3D" id="1.25.10.10">
    <property type="entry name" value="Leucine-rich Repeat Variant"/>
    <property type="match status" value="1"/>
</dbReference>
<dbReference type="PANTHER" id="PTHR18460:SF3">
    <property type="entry name" value="TELO2-INTERACTING PROTEIN 1 HOMOLOG"/>
    <property type="match status" value="1"/>
</dbReference>
<dbReference type="PANTHER" id="PTHR18460">
    <property type="entry name" value="TEL2 INTERACTING PROTEIN 1 TTI1 FAMILY MEMBER"/>
    <property type="match status" value="1"/>
</dbReference>
<dbReference type="GO" id="GO:0110078">
    <property type="term" value="C:TTT Hsp90 cochaperone complex"/>
    <property type="evidence" value="ECO:0007669"/>
    <property type="project" value="EnsemblFungi"/>
</dbReference>
<dbReference type="InterPro" id="IPR057566">
    <property type="entry name" value="TPR_TTI1_N"/>
</dbReference>
<dbReference type="STRING" id="1071383.J7S435"/>
<evidence type="ECO:0000313" key="6">
    <source>
        <dbReference type="Proteomes" id="UP000006310"/>
    </source>
</evidence>
<sequence length="1000" mass="113941">MSEQFQELKPICVAVSKYAFLPQDAFDGESKELLKHMRELNSTLENIDAQGSDNGKLVEYVFIPISHILNQSQLGRPQTKEVLRTLTQLFRIYWQHEALFSDKLATQLFPILNYLIKNLDQPPNSQSKIVTIDALSIFFTALGNQSYATTFFTDNDFRLLSHLTDVIQFILTILLETPEDHSLQLKICGILSELYRRLLSHEVLSYVLPGNISVLTKVLCIPGVNVNYRVICKVIQLYGYLLMNVYDDLELQTTVPGLEDVAELGKQEITVRKPFRHRDSKWLKATRGQILLALQNCIPVLIKRNNSKINETLVRMISQTLSSCAKSLNNCIPLLIETLLNLGESPSVELYTYSDTVYDIARNKLVMQIPHSLQFHVEQTFNSLQYAIKTGLSNHPNNNVLVKEALEAVVNGLDSLFCSRIKKPNEKILVQSSKVILHGLILEPSEMQLLPSNVIDKKLEYILVQFISEIGQTFQSDSELAETIDYLLNHEGNDNNRIRQSISLFVSATLLHKTTVTDDTSPIDEILVTDTSVITKEEASYTILEYISGLSTLENELTDFSRCCILYSLNIMAQNLQAEFQTELIDFLYPIVEDIISSSPAVRQFATNCVVTLSNVLYQGSIKELILQNVDYMIESISQRLNLGMTGQVTTVLMLVCQMAGYETVLSFKDVLETIFKLLDYYHGYDDLCQQIFQFFEVVTVEMKRLYLPNTDAVYRLGDPHSNHSTFKPWGLTTEDQMERLINSVKTPPTVIDEDLPLGENEPANFQEYFDAKLKIKQEDKDSDDEADDEEEQLKNGPPKVEWISPIPRESYRTLIQFNQYGERLLTHPSKPLKIQILKVMKMVTSMLSTQYDLLLPQVAQVWDSVVRCTSDTDHSIVNAACETLKEIIDYSGDFIAKRFLDLWPYLKKNCALLRETRYKGSFSVSNAVIPKRNFPPVTQNALISMSNMLLSGLQKTEVQWDETDVLDVIQCCLLVVPLRRIAEQSLFLSDICWCLSHDT</sequence>
<feature type="compositionally biased region" description="Acidic residues" evidence="1">
    <location>
        <begin position="781"/>
        <end position="792"/>
    </location>
</feature>
<protein>
    <recommendedName>
        <fullName evidence="7">TEL2-interacting protein 1</fullName>
    </recommendedName>
</protein>
<dbReference type="OMA" id="PHPKKPW"/>
<dbReference type="Pfam" id="PF21547">
    <property type="entry name" value="TTI1"/>
    <property type="match status" value="1"/>
</dbReference>
<accession>J7S435</accession>
<dbReference type="GO" id="GO:0005737">
    <property type="term" value="C:cytoplasm"/>
    <property type="evidence" value="ECO:0007669"/>
    <property type="project" value="TreeGrafter"/>
</dbReference>
<keyword evidence="6" id="KW-1185">Reference proteome</keyword>
<evidence type="ECO:0000313" key="5">
    <source>
        <dbReference type="EMBL" id="CCK72962.1"/>
    </source>
</evidence>
<dbReference type="InterPro" id="IPR011989">
    <property type="entry name" value="ARM-like"/>
</dbReference>
<dbReference type="InterPro" id="IPR016024">
    <property type="entry name" value="ARM-type_fold"/>
</dbReference>
<organism evidence="5 6">
    <name type="scientific">Huiozyma naganishii (strain ATCC MYA-139 / BCRC 22969 / CBS 8797 / KCTC 17520 / NBRC 10181 / NCYC 3082 / Yp74L-3)</name>
    <name type="common">Yeast</name>
    <name type="synonym">Kazachstania naganishii</name>
    <dbReference type="NCBI Taxonomy" id="1071383"/>
    <lineage>
        <taxon>Eukaryota</taxon>
        <taxon>Fungi</taxon>
        <taxon>Dikarya</taxon>
        <taxon>Ascomycota</taxon>
        <taxon>Saccharomycotina</taxon>
        <taxon>Saccharomycetes</taxon>
        <taxon>Saccharomycetales</taxon>
        <taxon>Saccharomycetaceae</taxon>
        <taxon>Huiozyma</taxon>
    </lineage>
</organism>
<dbReference type="Proteomes" id="UP000006310">
    <property type="component" value="Chromosome 13"/>
</dbReference>
<proteinExistence type="predicted"/>
<dbReference type="Pfam" id="PF26245">
    <property type="entry name" value="TPR_TTI1_2nd_yeast"/>
    <property type="match status" value="1"/>
</dbReference>
<dbReference type="InterPro" id="IPR016441">
    <property type="entry name" value="Tti1"/>
</dbReference>
<dbReference type="Pfam" id="PF24173">
    <property type="entry name" value="TPR_TTI1_N"/>
    <property type="match status" value="1"/>
</dbReference>
<dbReference type="InterPro" id="IPR049362">
    <property type="entry name" value="TTI1_rpt"/>
</dbReference>
<dbReference type="KEGG" id="kng:KNAG_0M01090"/>
<dbReference type="Pfam" id="PF24181">
    <property type="entry name" value="TPR_TTI1_C"/>
    <property type="match status" value="1"/>
</dbReference>
<evidence type="ECO:0008006" key="7">
    <source>
        <dbReference type="Google" id="ProtNLM"/>
    </source>
</evidence>
<dbReference type="RefSeq" id="XP_022467206.1">
    <property type="nucleotide sequence ID" value="XM_022610962.1"/>
</dbReference>
<dbReference type="InterPro" id="IPR057567">
    <property type="entry name" value="TPR_TTI1_C"/>
</dbReference>
<dbReference type="EMBL" id="HE978326">
    <property type="protein sequence ID" value="CCK72962.1"/>
    <property type="molecule type" value="Genomic_DNA"/>
</dbReference>
<evidence type="ECO:0000259" key="3">
    <source>
        <dbReference type="Pfam" id="PF24181"/>
    </source>
</evidence>
<dbReference type="InterPro" id="IPR052587">
    <property type="entry name" value="TELO2-interacting_protein_1"/>
</dbReference>
<dbReference type="OrthoDB" id="6781668at2759"/>
<reference evidence="6" key="2">
    <citation type="submission" date="2012-08" db="EMBL/GenBank/DDBJ databases">
        <title>Genome sequence of Kazachstania naganishii.</title>
        <authorList>
            <person name="Gordon J.L."/>
            <person name="Armisen D."/>
            <person name="Proux-Wera E."/>
            <person name="OhEigeartaigh S.S."/>
            <person name="Byrne K.P."/>
            <person name="Wolfe K.H."/>
        </authorList>
    </citation>
    <scope>NUCLEOTIDE SEQUENCE [LARGE SCALE GENOMIC DNA]</scope>
    <source>
        <strain evidence="6">ATCC MYA-139 / BCRC 22969 / CBS 8797 / CCRC 22969 / KCTC 17520 / NBRC 10181 / NCYC 3082</strain>
    </source>
</reference>
<dbReference type="HOGENOM" id="CLU_005544_0_0_1"/>
<dbReference type="PIRSF" id="PIRSF005250">
    <property type="entry name" value="UCP005250"/>
    <property type="match status" value="1"/>
</dbReference>
<dbReference type="eggNOG" id="KOG4524">
    <property type="taxonomic scope" value="Eukaryota"/>
</dbReference>
<reference evidence="5 6" key="1">
    <citation type="journal article" date="2011" name="Proc. Natl. Acad. Sci. U.S.A.">
        <title>Evolutionary erosion of yeast sex chromosomes by mating-type switching accidents.</title>
        <authorList>
            <person name="Gordon J.L."/>
            <person name="Armisen D."/>
            <person name="Proux-Wera E."/>
            <person name="Oheigeartaigh S.S."/>
            <person name="Byrne K.P."/>
            <person name="Wolfe K.H."/>
        </authorList>
    </citation>
    <scope>NUCLEOTIDE SEQUENCE [LARGE SCALE GENOMIC DNA]</scope>
    <source>
        <strain evidence="6">ATCC MYA-139 / BCRC 22969 / CBS 8797 / CCRC 22969 / KCTC 17520 / NBRC 10181 / NCYC 3082</strain>
    </source>
</reference>
<dbReference type="GeneID" id="34528742"/>
<evidence type="ECO:0000256" key="1">
    <source>
        <dbReference type="SAM" id="MobiDB-lite"/>
    </source>
</evidence>
<dbReference type="InterPro" id="IPR059075">
    <property type="entry name" value="TPR_TTI1_2nd_yeast"/>
</dbReference>
<feature type="domain" description="TEL2-interacting protein 1 second TPR" evidence="4">
    <location>
        <begin position="359"/>
        <end position="586"/>
    </location>
</feature>
<evidence type="ECO:0000259" key="4">
    <source>
        <dbReference type="Pfam" id="PF26245"/>
    </source>
</evidence>
<feature type="region of interest" description="Disordered" evidence="1">
    <location>
        <begin position="778"/>
        <end position="801"/>
    </location>
</feature>
<feature type="domain" description="TTI1 N-terminal TPR" evidence="2">
    <location>
        <begin position="5"/>
        <end position="342"/>
    </location>
</feature>
<dbReference type="SUPFAM" id="SSF48371">
    <property type="entry name" value="ARM repeat"/>
    <property type="match status" value="1"/>
</dbReference>
<dbReference type="AlphaFoldDB" id="J7S435"/>
<evidence type="ECO:0000259" key="2">
    <source>
        <dbReference type="Pfam" id="PF24173"/>
    </source>
</evidence>
<gene>
    <name evidence="5" type="primary">KNAG0M01090</name>
    <name evidence="5" type="ordered locus">KNAG_0M01090</name>
</gene>
<feature type="domain" description="TTI1 C-terminal TPR" evidence="3">
    <location>
        <begin position="767"/>
        <end position="910"/>
    </location>
</feature>
<name>J7S435_HUIN7</name>